<dbReference type="EMBL" id="KN832891">
    <property type="protein sequence ID" value="KIM94028.1"/>
    <property type="molecule type" value="Genomic_DNA"/>
</dbReference>
<comment type="subcellular location">
    <subcellularLocation>
        <location evidence="1">Membrane</location>
        <topology evidence="1">Multi-pass membrane protein</topology>
    </subcellularLocation>
</comment>
<evidence type="ECO:0000256" key="4">
    <source>
        <dbReference type="ARBA" id="ARBA00022989"/>
    </source>
</evidence>
<dbReference type="SUPFAM" id="SSF103473">
    <property type="entry name" value="MFS general substrate transporter"/>
    <property type="match status" value="1"/>
</dbReference>
<keyword evidence="8" id="KW-1185">Reference proteome</keyword>
<dbReference type="GO" id="GO:0005886">
    <property type="term" value="C:plasma membrane"/>
    <property type="evidence" value="ECO:0007669"/>
    <property type="project" value="TreeGrafter"/>
</dbReference>
<feature type="transmembrane region" description="Helical" evidence="6">
    <location>
        <begin position="245"/>
        <end position="262"/>
    </location>
</feature>
<reference evidence="7 8" key="1">
    <citation type="submission" date="2014-04" db="EMBL/GenBank/DDBJ databases">
        <authorList>
            <consortium name="DOE Joint Genome Institute"/>
            <person name="Kuo A."/>
            <person name="Martino E."/>
            <person name="Perotto S."/>
            <person name="Kohler A."/>
            <person name="Nagy L.G."/>
            <person name="Floudas D."/>
            <person name="Copeland A."/>
            <person name="Barry K.W."/>
            <person name="Cichocki N."/>
            <person name="Veneault-Fourrey C."/>
            <person name="LaButti K."/>
            <person name="Lindquist E.A."/>
            <person name="Lipzen A."/>
            <person name="Lundell T."/>
            <person name="Morin E."/>
            <person name="Murat C."/>
            <person name="Sun H."/>
            <person name="Tunlid A."/>
            <person name="Henrissat B."/>
            <person name="Grigoriev I.V."/>
            <person name="Hibbett D.S."/>
            <person name="Martin F."/>
            <person name="Nordberg H.P."/>
            <person name="Cantor M.N."/>
            <person name="Hua S.X."/>
        </authorList>
    </citation>
    <scope>NUCLEOTIDE SEQUENCE [LARGE SCALE GENOMIC DNA]</scope>
    <source>
        <strain evidence="7 8">Zn</strain>
    </source>
</reference>
<evidence type="ECO:0000313" key="8">
    <source>
        <dbReference type="Proteomes" id="UP000054321"/>
    </source>
</evidence>
<organism evidence="7 8">
    <name type="scientific">Oidiodendron maius (strain Zn)</name>
    <dbReference type="NCBI Taxonomy" id="913774"/>
    <lineage>
        <taxon>Eukaryota</taxon>
        <taxon>Fungi</taxon>
        <taxon>Dikarya</taxon>
        <taxon>Ascomycota</taxon>
        <taxon>Pezizomycotina</taxon>
        <taxon>Leotiomycetes</taxon>
        <taxon>Leotiomycetes incertae sedis</taxon>
        <taxon>Myxotrichaceae</taxon>
        <taxon>Oidiodendron</taxon>
    </lineage>
</organism>
<dbReference type="PANTHER" id="PTHR19432">
    <property type="entry name" value="SUGAR TRANSPORTER"/>
    <property type="match status" value="1"/>
</dbReference>
<keyword evidence="4 6" id="KW-1133">Transmembrane helix</keyword>
<feature type="transmembrane region" description="Helical" evidence="6">
    <location>
        <begin position="356"/>
        <end position="375"/>
    </location>
</feature>
<evidence type="ECO:0000256" key="2">
    <source>
        <dbReference type="ARBA" id="ARBA00022448"/>
    </source>
</evidence>
<feature type="transmembrane region" description="Helical" evidence="6">
    <location>
        <begin position="182"/>
        <end position="202"/>
    </location>
</feature>
<dbReference type="Proteomes" id="UP000054321">
    <property type="component" value="Unassembled WGS sequence"/>
</dbReference>
<dbReference type="AlphaFoldDB" id="A0A0C3C546"/>
<feature type="transmembrane region" description="Helical" evidence="6">
    <location>
        <begin position="381"/>
        <end position="406"/>
    </location>
</feature>
<reference evidence="8" key="2">
    <citation type="submission" date="2015-01" db="EMBL/GenBank/DDBJ databases">
        <title>Evolutionary Origins and Diversification of the Mycorrhizal Mutualists.</title>
        <authorList>
            <consortium name="DOE Joint Genome Institute"/>
            <consortium name="Mycorrhizal Genomics Consortium"/>
            <person name="Kohler A."/>
            <person name="Kuo A."/>
            <person name="Nagy L.G."/>
            <person name="Floudas D."/>
            <person name="Copeland A."/>
            <person name="Barry K.W."/>
            <person name="Cichocki N."/>
            <person name="Veneault-Fourrey C."/>
            <person name="LaButti K."/>
            <person name="Lindquist E.A."/>
            <person name="Lipzen A."/>
            <person name="Lundell T."/>
            <person name="Morin E."/>
            <person name="Murat C."/>
            <person name="Riley R."/>
            <person name="Ohm R."/>
            <person name="Sun H."/>
            <person name="Tunlid A."/>
            <person name="Henrissat B."/>
            <person name="Grigoriev I.V."/>
            <person name="Hibbett D.S."/>
            <person name="Martin F."/>
        </authorList>
    </citation>
    <scope>NUCLEOTIDE SEQUENCE [LARGE SCALE GENOMIC DNA]</scope>
    <source>
        <strain evidence="8">Zn</strain>
    </source>
</reference>
<name>A0A0C3C546_OIDMZ</name>
<feature type="transmembrane region" description="Helical" evidence="6">
    <location>
        <begin position="34"/>
        <end position="55"/>
    </location>
</feature>
<feature type="transmembrane region" description="Helical" evidence="6">
    <location>
        <begin position="469"/>
        <end position="486"/>
    </location>
</feature>
<evidence type="ECO:0008006" key="9">
    <source>
        <dbReference type="Google" id="ProtNLM"/>
    </source>
</evidence>
<dbReference type="OrthoDB" id="28755at2759"/>
<dbReference type="HOGENOM" id="CLU_018303_1_1_1"/>
<evidence type="ECO:0000256" key="6">
    <source>
        <dbReference type="SAM" id="Phobius"/>
    </source>
</evidence>
<protein>
    <recommendedName>
        <fullName evidence="9">Major facilitator superfamily (MFS) profile domain-containing protein</fullName>
    </recommendedName>
</protein>
<feature type="transmembrane region" description="Helical" evidence="6">
    <location>
        <begin position="303"/>
        <end position="323"/>
    </location>
</feature>
<feature type="transmembrane region" description="Helical" evidence="6">
    <location>
        <begin position="67"/>
        <end position="85"/>
    </location>
</feature>
<keyword evidence="2" id="KW-0813">Transport</keyword>
<proteinExistence type="predicted"/>
<gene>
    <name evidence="7" type="ORF">OIDMADRAFT_136533</name>
</gene>
<dbReference type="InterPro" id="IPR036259">
    <property type="entry name" value="MFS_trans_sf"/>
</dbReference>
<accession>A0A0C3C546</accession>
<evidence type="ECO:0000256" key="5">
    <source>
        <dbReference type="ARBA" id="ARBA00023136"/>
    </source>
</evidence>
<feature type="non-terminal residue" evidence="7">
    <location>
        <position position="1"/>
    </location>
</feature>
<evidence type="ECO:0000256" key="1">
    <source>
        <dbReference type="ARBA" id="ARBA00004141"/>
    </source>
</evidence>
<sequence>LIYSINRLQMVYSVLYSSGLMHLRSLGLSKSQTAITFLAGPISGIFVQPLVGLWSDRCQLPWGKRRPFIAVGGIILNVSLLGLAWTKSLVDLLFGNASQWDRYSFICEVMANALTFCLYFATQPVQVGIRALIIDVCPPHQQKDINAWVVRTSGVANALGYLSAFLDLPQYLCLFDTQFKNLSVLACLSLSATLLICCVYVVEDNQYSNISIDLDKSYTTSKSIWKGFRQTRRLFNEVVNIPKQIVNIYIVHFFVWIGWYPYLLYATTYISEIYIVEKPVTTHSIPDMTQDAMWEHATRVGSLALLISSTTSLLAAILLPCLIQPSPSKLASGYRNAADRRNWNDFNVSWLSMRRLWVISSLLFAISMFSTIFISSTFGTIILFGIVGISWAVASWIPYTFLSLEISNGYTSPRIQGRLFKRNEGQVGVILGLHNIAICVPQIIISLGSSFLWKTQEDSPQPNADTTSWVLRIGGAGALVASWLIIKNIQDP</sequence>
<dbReference type="Gene3D" id="1.20.1250.20">
    <property type="entry name" value="MFS general substrate transporter like domains"/>
    <property type="match status" value="1"/>
</dbReference>
<dbReference type="InParanoid" id="A0A0C3C546"/>
<evidence type="ECO:0000256" key="3">
    <source>
        <dbReference type="ARBA" id="ARBA00022692"/>
    </source>
</evidence>
<keyword evidence="5 6" id="KW-0472">Membrane</keyword>
<dbReference type="PANTHER" id="PTHR19432:SF35">
    <property type="entry name" value="SOLUTE CARRIER FAMILY 45 MEMBER 3 ISOFORM X1"/>
    <property type="match status" value="1"/>
</dbReference>
<evidence type="ECO:0000313" key="7">
    <source>
        <dbReference type="EMBL" id="KIM94028.1"/>
    </source>
</evidence>
<dbReference type="GO" id="GO:0008506">
    <property type="term" value="F:sucrose:proton symporter activity"/>
    <property type="evidence" value="ECO:0007669"/>
    <property type="project" value="TreeGrafter"/>
</dbReference>
<keyword evidence="3 6" id="KW-0812">Transmembrane</keyword>
<feature type="transmembrane region" description="Helical" evidence="6">
    <location>
        <begin position="427"/>
        <end position="449"/>
    </location>
</feature>
<dbReference type="Pfam" id="PF13347">
    <property type="entry name" value="MFS_2"/>
    <property type="match status" value="1"/>
</dbReference>